<keyword evidence="5 14" id="KW-1133">Transmembrane helix</keyword>
<feature type="compositionally biased region" description="Basic and acidic residues" evidence="13">
    <location>
        <begin position="873"/>
        <end position="884"/>
    </location>
</feature>
<dbReference type="PRINTS" id="PR00237">
    <property type="entry name" value="GPCRRHODOPSN"/>
</dbReference>
<evidence type="ECO:0000256" key="2">
    <source>
        <dbReference type="ARBA" id="ARBA00010663"/>
    </source>
</evidence>
<evidence type="ECO:0000256" key="1">
    <source>
        <dbReference type="ARBA" id="ARBA00004651"/>
    </source>
</evidence>
<keyword evidence="17" id="KW-1185">Reference proteome</keyword>
<gene>
    <name evidence="16" type="ORF">LNINA_LOCUS1167</name>
</gene>
<feature type="compositionally biased region" description="Basic residues" evidence="13">
    <location>
        <begin position="280"/>
        <end position="290"/>
    </location>
</feature>
<feature type="transmembrane region" description="Helical" evidence="14">
    <location>
        <begin position="24"/>
        <end position="50"/>
    </location>
</feature>
<feature type="compositionally biased region" description="Low complexity" evidence="13">
    <location>
        <begin position="261"/>
        <end position="276"/>
    </location>
</feature>
<feature type="transmembrane region" description="Helical" evidence="14">
    <location>
        <begin position="190"/>
        <end position="211"/>
    </location>
</feature>
<keyword evidence="6 12" id="KW-0297">G-protein coupled receptor</keyword>
<dbReference type="Pfam" id="PF00001">
    <property type="entry name" value="7tm_1"/>
    <property type="match status" value="1"/>
</dbReference>
<dbReference type="PROSITE" id="PS00237">
    <property type="entry name" value="G_PROTEIN_RECEP_F1_1"/>
    <property type="match status" value="1"/>
</dbReference>
<evidence type="ECO:0000256" key="3">
    <source>
        <dbReference type="ARBA" id="ARBA00022475"/>
    </source>
</evidence>
<evidence type="ECO:0000256" key="9">
    <source>
        <dbReference type="ARBA" id="ARBA00023170"/>
    </source>
</evidence>
<evidence type="ECO:0000256" key="4">
    <source>
        <dbReference type="ARBA" id="ARBA00022692"/>
    </source>
</evidence>
<evidence type="ECO:0000256" key="8">
    <source>
        <dbReference type="ARBA" id="ARBA00023157"/>
    </source>
</evidence>
<evidence type="ECO:0000256" key="14">
    <source>
        <dbReference type="SAM" id="Phobius"/>
    </source>
</evidence>
<evidence type="ECO:0000256" key="13">
    <source>
        <dbReference type="SAM" id="MobiDB-lite"/>
    </source>
</evidence>
<comment type="subcellular location">
    <subcellularLocation>
        <location evidence="1">Cell membrane</location>
        <topology evidence="1">Multi-pass membrane protein</topology>
    </subcellularLocation>
</comment>
<dbReference type="Proteomes" id="UP001497472">
    <property type="component" value="Unassembled WGS sequence"/>
</dbReference>
<evidence type="ECO:0000313" key="16">
    <source>
        <dbReference type="EMBL" id="CAK1541160.1"/>
    </source>
</evidence>
<dbReference type="GO" id="GO:0004930">
    <property type="term" value="F:G protein-coupled receptor activity"/>
    <property type="evidence" value="ECO:0007669"/>
    <property type="project" value="UniProtKB-KW"/>
</dbReference>
<organism evidence="16 17">
    <name type="scientific">Leptosia nina</name>
    <dbReference type="NCBI Taxonomy" id="320188"/>
    <lineage>
        <taxon>Eukaryota</taxon>
        <taxon>Metazoa</taxon>
        <taxon>Ecdysozoa</taxon>
        <taxon>Arthropoda</taxon>
        <taxon>Hexapoda</taxon>
        <taxon>Insecta</taxon>
        <taxon>Pterygota</taxon>
        <taxon>Neoptera</taxon>
        <taxon>Endopterygota</taxon>
        <taxon>Lepidoptera</taxon>
        <taxon>Glossata</taxon>
        <taxon>Ditrysia</taxon>
        <taxon>Papilionoidea</taxon>
        <taxon>Pieridae</taxon>
        <taxon>Pierinae</taxon>
        <taxon>Leptosia</taxon>
    </lineage>
</organism>
<dbReference type="FunFam" id="1.20.1070.10:FF:000523">
    <property type="entry name" value="5-hydroxytryptamine receptor 2B"/>
    <property type="match status" value="1"/>
</dbReference>
<evidence type="ECO:0000256" key="10">
    <source>
        <dbReference type="ARBA" id="ARBA00023180"/>
    </source>
</evidence>
<keyword evidence="8" id="KW-1015">Disulfide bond</keyword>
<dbReference type="PROSITE" id="PS50262">
    <property type="entry name" value="G_PROTEIN_RECEP_F1_2"/>
    <property type="match status" value="1"/>
</dbReference>
<evidence type="ECO:0000313" key="17">
    <source>
        <dbReference type="Proteomes" id="UP001497472"/>
    </source>
</evidence>
<dbReference type="GO" id="GO:0005886">
    <property type="term" value="C:plasma membrane"/>
    <property type="evidence" value="ECO:0007669"/>
    <property type="project" value="UniProtKB-SubCell"/>
</dbReference>
<sequence>MRSLNVTACAALLEDVRWDEPTSVASLAVLALIDVLVITGNCLVIAAVLCSSKLRSVTNLFIVSLAVADLLVGLAVLPFSATREVFKVWIFGDVWCSVWLAVDVWMCTASILNLCAISLDRYVAVTRPVSYPSIMSKKRAKALIAGVWVLSFVICFPPLVGWKDKRPADIETEVNPPCPWTCELTNDAGYVVYSALGSFYIPMFVMLFFYWRIYKAAVRTTKAINQGFRTTKGLGNRFDDNRLTLRIHRGRGSARPHGSPLSTASNHSTSTSLSASPERLRRHSSARRAHEKIKISISYPSSEQICPALENSRSPSRSPSPSLYAVHYERDGRELTESRLRVRPHHLSPGTLYDDLEDKPRTRRMGKRNIKAQSVGYSKKLWWLDFLISIVTFTTVSVGYLKEPGVPDRRINPNIDPRGTRMQFMQTTPRGPARAKLARRLELDSHRNISVELNSTLDSSVDSVAYQSIEMTDVDTIFKALRLVPDFDGNPHVLPRFIHLCDQIVAEYITANPGNELAKLCLINGILNKITGPAARIINSNGISENWDCIKNALINNFSDQRDETALYNDLMLATQGNSSPQEFYDKCVNLFSTIMTYVTLHESVDTTVEAKRVLYKKLTMQAFVRGLKEPLGSRIKCMRPDSAEKALEFVQEELNVMYLQNRNDSVSEKKIQSVQLPKPIQLAPNNFPAFKPFNPVARPPSMPIWQPPQQQWKPNFQQPAPFRSMNMPSRTQQMFRAPPPNYNPHQNNFFSVPRNVPQNQGPKPMSGVSHYVTRERPLTTQLTGHDWRKHGNIPASNYFKTKEMNMNECDSYENYYYPEYYNCDAYDYYYAGNDFYYPESYCVEQSCEPLNECPSGYSDEPQPSTSSVEEQDFQKRMKSDKSK</sequence>
<evidence type="ECO:0000256" key="12">
    <source>
        <dbReference type="RuleBase" id="RU000688"/>
    </source>
</evidence>
<keyword evidence="10" id="KW-0325">Glycoprotein</keyword>
<reference evidence="16 17" key="1">
    <citation type="submission" date="2023-11" db="EMBL/GenBank/DDBJ databases">
        <authorList>
            <person name="Okamura Y."/>
        </authorList>
    </citation>
    <scope>NUCLEOTIDE SEQUENCE [LARGE SCALE GENOMIC DNA]</scope>
</reference>
<feature type="region of interest" description="Disordered" evidence="13">
    <location>
        <begin position="250"/>
        <end position="290"/>
    </location>
</feature>
<dbReference type="Gene3D" id="1.20.1070.10">
    <property type="entry name" value="Rhodopsin 7-helix transmembrane proteins"/>
    <property type="match status" value="1"/>
</dbReference>
<feature type="transmembrane region" description="Helical" evidence="14">
    <location>
        <begin position="381"/>
        <end position="401"/>
    </location>
</feature>
<feature type="transmembrane region" description="Helical" evidence="14">
    <location>
        <begin position="57"/>
        <end position="77"/>
    </location>
</feature>
<proteinExistence type="inferred from homology"/>
<dbReference type="PANTHER" id="PTHR24248">
    <property type="entry name" value="ADRENERGIC RECEPTOR-RELATED G-PROTEIN COUPLED RECEPTOR"/>
    <property type="match status" value="1"/>
</dbReference>
<evidence type="ECO:0000256" key="5">
    <source>
        <dbReference type="ARBA" id="ARBA00022989"/>
    </source>
</evidence>
<keyword evidence="3" id="KW-1003">Cell membrane</keyword>
<feature type="region of interest" description="Disordered" evidence="13">
    <location>
        <begin position="854"/>
        <end position="884"/>
    </location>
</feature>
<comment type="caution">
    <text evidence="16">The sequence shown here is derived from an EMBL/GenBank/DDBJ whole genome shotgun (WGS) entry which is preliminary data.</text>
</comment>
<comment type="similarity">
    <text evidence="2 12">Belongs to the G-protein coupled receptor 1 family.</text>
</comment>
<evidence type="ECO:0000256" key="7">
    <source>
        <dbReference type="ARBA" id="ARBA00023136"/>
    </source>
</evidence>
<evidence type="ECO:0000259" key="15">
    <source>
        <dbReference type="PROSITE" id="PS50262"/>
    </source>
</evidence>
<dbReference type="AlphaFoldDB" id="A0AAV1IW52"/>
<dbReference type="InterPro" id="IPR017452">
    <property type="entry name" value="GPCR_Rhodpsn_7TM"/>
</dbReference>
<feature type="transmembrane region" description="Helical" evidence="14">
    <location>
        <begin position="97"/>
        <end position="119"/>
    </location>
</feature>
<accession>A0AAV1IW52</accession>
<dbReference type="SUPFAM" id="SSF81321">
    <property type="entry name" value="Family A G protein-coupled receptor-like"/>
    <property type="match status" value="1"/>
</dbReference>
<keyword evidence="11 12" id="KW-0807">Transducer</keyword>
<name>A0AAV1IW52_9NEOP</name>
<keyword evidence="4 12" id="KW-0812">Transmembrane</keyword>
<evidence type="ECO:0000256" key="11">
    <source>
        <dbReference type="ARBA" id="ARBA00023224"/>
    </source>
</evidence>
<dbReference type="InterPro" id="IPR000276">
    <property type="entry name" value="GPCR_Rhodpsn"/>
</dbReference>
<keyword evidence="7 14" id="KW-0472">Membrane</keyword>
<feature type="transmembrane region" description="Helical" evidence="14">
    <location>
        <begin position="140"/>
        <end position="160"/>
    </location>
</feature>
<dbReference type="PANTHER" id="PTHR24248:SF174">
    <property type="entry name" value="TYRAMINE_OCTOPAMINE RECEPTOR"/>
    <property type="match status" value="1"/>
</dbReference>
<evidence type="ECO:0000256" key="6">
    <source>
        <dbReference type="ARBA" id="ARBA00023040"/>
    </source>
</evidence>
<protein>
    <recommendedName>
        <fullName evidence="15">G-protein coupled receptors family 1 profile domain-containing protein</fullName>
    </recommendedName>
</protein>
<keyword evidence="9 12" id="KW-0675">Receptor</keyword>
<dbReference type="EMBL" id="CAVLEF010000002">
    <property type="protein sequence ID" value="CAK1541160.1"/>
    <property type="molecule type" value="Genomic_DNA"/>
</dbReference>
<dbReference type="CDD" id="cd15063">
    <property type="entry name" value="7tmA_Octopamine_R"/>
    <property type="match status" value="1"/>
</dbReference>
<feature type="domain" description="G-protein coupled receptors family 1 profile" evidence="15">
    <location>
        <begin position="40"/>
        <end position="232"/>
    </location>
</feature>